<dbReference type="PANTHER" id="PTHR13800">
    <property type="entry name" value="TRANSIENT RECEPTOR POTENTIAL CATION CHANNEL, SUBFAMILY M, MEMBER 6"/>
    <property type="match status" value="1"/>
</dbReference>
<dbReference type="Proteomes" id="UP000663845">
    <property type="component" value="Unassembled WGS sequence"/>
</dbReference>
<evidence type="ECO:0000313" key="2">
    <source>
        <dbReference type="Proteomes" id="UP000663845"/>
    </source>
</evidence>
<gene>
    <name evidence="1" type="ORF">JYZ213_LOCUS42354</name>
</gene>
<dbReference type="EMBL" id="CAJNOG010001936">
    <property type="protein sequence ID" value="CAF1480677.1"/>
    <property type="molecule type" value="Genomic_DNA"/>
</dbReference>
<dbReference type="AlphaFoldDB" id="A0A815RTN5"/>
<organism evidence="1 2">
    <name type="scientific">Adineta steineri</name>
    <dbReference type="NCBI Taxonomy" id="433720"/>
    <lineage>
        <taxon>Eukaryota</taxon>
        <taxon>Metazoa</taxon>
        <taxon>Spiralia</taxon>
        <taxon>Gnathifera</taxon>
        <taxon>Rotifera</taxon>
        <taxon>Eurotatoria</taxon>
        <taxon>Bdelloidea</taxon>
        <taxon>Adinetida</taxon>
        <taxon>Adinetidae</taxon>
        <taxon>Adineta</taxon>
    </lineage>
</organism>
<sequence length="143" mass="16421">TNPYECTQAIIREIPQFGNVTWLHLAVMAEAKLFIAQKAIQDVLSDIWYGYINHRVGNKKIILASLIPFCSGFLHYHKELVEGSEKCKKSDNFEDTSNFFQYRSPRSRSTSDSASDPLYTKSMDHNLNVDESVIVINNSSWER</sequence>
<protein>
    <submittedName>
        <fullName evidence="1">Uncharacterized protein</fullName>
    </submittedName>
</protein>
<name>A0A815RTN5_9BILA</name>
<evidence type="ECO:0000313" key="1">
    <source>
        <dbReference type="EMBL" id="CAF1480677.1"/>
    </source>
</evidence>
<feature type="non-terminal residue" evidence="1">
    <location>
        <position position="143"/>
    </location>
</feature>
<reference evidence="1" key="1">
    <citation type="submission" date="2021-02" db="EMBL/GenBank/DDBJ databases">
        <authorList>
            <person name="Nowell W R."/>
        </authorList>
    </citation>
    <scope>NUCLEOTIDE SEQUENCE</scope>
</reference>
<proteinExistence type="predicted"/>
<dbReference type="PANTHER" id="PTHR13800:SF12">
    <property type="entry name" value="TRANSIENT RECEPTOR POTENTIAL CATION CHANNEL SUBFAMILY M MEMBER-LIKE 2"/>
    <property type="match status" value="1"/>
</dbReference>
<dbReference type="GO" id="GO:0005886">
    <property type="term" value="C:plasma membrane"/>
    <property type="evidence" value="ECO:0007669"/>
    <property type="project" value="TreeGrafter"/>
</dbReference>
<dbReference type="GO" id="GO:0099604">
    <property type="term" value="F:ligand-gated calcium channel activity"/>
    <property type="evidence" value="ECO:0007669"/>
    <property type="project" value="TreeGrafter"/>
</dbReference>
<dbReference type="InterPro" id="IPR050927">
    <property type="entry name" value="TRPM"/>
</dbReference>
<comment type="caution">
    <text evidence="1">The sequence shown here is derived from an EMBL/GenBank/DDBJ whole genome shotgun (WGS) entry which is preliminary data.</text>
</comment>
<accession>A0A815RTN5</accession>